<evidence type="ECO:0000313" key="3">
    <source>
        <dbReference type="Proteomes" id="UP000294927"/>
    </source>
</evidence>
<dbReference type="SUPFAM" id="SSF46894">
    <property type="entry name" value="C-terminal effector domain of the bipartite response regulators"/>
    <property type="match status" value="1"/>
</dbReference>
<evidence type="ECO:0000259" key="1">
    <source>
        <dbReference type="SMART" id="SM00421"/>
    </source>
</evidence>
<name>A0A4R7VD54_9PSEU</name>
<dbReference type="GO" id="GO:0003677">
    <property type="term" value="F:DNA binding"/>
    <property type="evidence" value="ECO:0007669"/>
    <property type="project" value="InterPro"/>
</dbReference>
<gene>
    <name evidence="2" type="ORF">CLV71_110138</name>
</gene>
<accession>A0A4R7VD54</accession>
<evidence type="ECO:0000313" key="2">
    <source>
        <dbReference type="EMBL" id="TDV46955.1"/>
    </source>
</evidence>
<organism evidence="2 3">
    <name type="scientific">Actinophytocola oryzae</name>
    <dbReference type="NCBI Taxonomy" id="502181"/>
    <lineage>
        <taxon>Bacteria</taxon>
        <taxon>Bacillati</taxon>
        <taxon>Actinomycetota</taxon>
        <taxon>Actinomycetes</taxon>
        <taxon>Pseudonocardiales</taxon>
        <taxon>Pseudonocardiaceae</taxon>
    </lineage>
</organism>
<comment type="caution">
    <text evidence="2">The sequence shown here is derived from an EMBL/GenBank/DDBJ whole genome shotgun (WGS) entry which is preliminary data.</text>
</comment>
<dbReference type="RefSeq" id="WP_133905469.1">
    <property type="nucleotide sequence ID" value="NZ_SOCP01000010.1"/>
</dbReference>
<dbReference type="PANTHER" id="PTHR34293">
    <property type="entry name" value="HTH-TYPE TRANSCRIPTIONAL REGULATOR TRMBL2"/>
    <property type="match status" value="1"/>
</dbReference>
<dbReference type="EMBL" id="SOCP01000010">
    <property type="protein sequence ID" value="TDV46955.1"/>
    <property type="molecule type" value="Genomic_DNA"/>
</dbReference>
<feature type="domain" description="HTH luxR-type" evidence="1">
    <location>
        <begin position="147"/>
        <end position="201"/>
    </location>
</feature>
<dbReference type="PANTHER" id="PTHR34293:SF1">
    <property type="entry name" value="HTH-TYPE TRANSCRIPTIONAL REGULATOR TRMBL2"/>
    <property type="match status" value="1"/>
</dbReference>
<protein>
    <recommendedName>
        <fullName evidence="1">HTH luxR-type domain-containing protein</fullName>
    </recommendedName>
</protein>
<proteinExistence type="predicted"/>
<dbReference type="Gene3D" id="1.10.10.10">
    <property type="entry name" value="Winged helix-like DNA-binding domain superfamily/Winged helix DNA-binding domain"/>
    <property type="match status" value="1"/>
</dbReference>
<dbReference type="Proteomes" id="UP000294927">
    <property type="component" value="Unassembled WGS sequence"/>
</dbReference>
<reference evidence="2 3" key="1">
    <citation type="submission" date="2019-03" db="EMBL/GenBank/DDBJ databases">
        <title>Genomic Encyclopedia of Archaeal and Bacterial Type Strains, Phase II (KMG-II): from individual species to whole genera.</title>
        <authorList>
            <person name="Goeker M."/>
        </authorList>
    </citation>
    <scope>NUCLEOTIDE SEQUENCE [LARGE SCALE GENOMIC DNA]</scope>
    <source>
        <strain evidence="2 3">DSM 45499</strain>
    </source>
</reference>
<dbReference type="GO" id="GO:0006355">
    <property type="term" value="P:regulation of DNA-templated transcription"/>
    <property type="evidence" value="ECO:0007669"/>
    <property type="project" value="InterPro"/>
</dbReference>
<dbReference type="InterPro" id="IPR051797">
    <property type="entry name" value="TrmB-like"/>
</dbReference>
<dbReference type="InterPro" id="IPR016032">
    <property type="entry name" value="Sig_transdc_resp-reg_C-effctor"/>
</dbReference>
<dbReference type="InterPro" id="IPR000792">
    <property type="entry name" value="Tscrpt_reg_LuxR_C"/>
</dbReference>
<dbReference type="SMART" id="SM00421">
    <property type="entry name" value="HTH_LUXR"/>
    <property type="match status" value="1"/>
</dbReference>
<sequence>MSTSVVHGEEELFARTGHLFATASEIVCAARDLSTWAWTRRAPTPPSTPSRVRKLHQPGALLNPSTAQHLRAVAALGASIRITQADLNETIIIDGRFAILAGDLRDGLRSYGVVSEPAVVQNVQSLFDAAWRSATELDVYDAQNAELCAMAPRVMELLATGCKDETAARTLGLGVRTYRRRVAEVMAALGAESRFQAGVRARELGLI</sequence>
<dbReference type="InterPro" id="IPR036388">
    <property type="entry name" value="WH-like_DNA-bd_sf"/>
</dbReference>
<dbReference type="AlphaFoldDB" id="A0A4R7VD54"/>
<dbReference type="OrthoDB" id="4266042at2"/>
<keyword evidence="3" id="KW-1185">Reference proteome</keyword>